<dbReference type="SMART" id="SM00065">
    <property type="entry name" value="GAF"/>
    <property type="match status" value="1"/>
</dbReference>
<dbReference type="InterPro" id="IPR005467">
    <property type="entry name" value="His_kinase_dom"/>
</dbReference>
<dbReference type="Pfam" id="PF13185">
    <property type="entry name" value="GAF_2"/>
    <property type="match status" value="1"/>
</dbReference>
<dbReference type="PROSITE" id="PS50109">
    <property type="entry name" value="HIS_KIN"/>
    <property type="match status" value="1"/>
</dbReference>
<dbReference type="CDD" id="cd16922">
    <property type="entry name" value="HATPase_EvgS-ArcB-TorS-like"/>
    <property type="match status" value="1"/>
</dbReference>
<evidence type="ECO:0000259" key="7">
    <source>
        <dbReference type="PROSITE" id="PS50109"/>
    </source>
</evidence>
<dbReference type="SUPFAM" id="SSF52172">
    <property type="entry name" value="CheY-like"/>
    <property type="match status" value="1"/>
</dbReference>
<dbReference type="Gene3D" id="3.30.565.10">
    <property type="entry name" value="Histidine kinase-like ATPase, C-terminal domain"/>
    <property type="match status" value="1"/>
</dbReference>
<dbReference type="InterPro" id="IPR003661">
    <property type="entry name" value="HisK_dim/P_dom"/>
</dbReference>
<dbReference type="SMART" id="SM00387">
    <property type="entry name" value="HATPase_c"/>
    <property type="match status" value="1"/>
</dbReference>
<organism evidence="9 10">
    <name type="scientific">Tenuifilum thalassicum</name>
    <dbReference type="NCBI Taxonomy" id="2590900"/>
    <lineage>
        <taxon>Bacteria</taxon>
        <taxon>Pseudomonadati</taxon>
        <taxon>Bacteroidota</taxon>
        <taxon>Bacteroidia</taxon>
        <taxon>Bacteroidales</taxon>
        <taxon>Tenuifilaceae</taxon>
        <taxon>Tenuifilum</taxon>
    </lineage>
</organism>
<name>A0A7D3XDJ7_9BACT</name>
<keyword evidence="3 6" id="KW-0597">Phosphoprotein</keyword>
<dbReference type="InterPro" id="IPR003018">
    <property type="entry name" value="GAF"/>
</dbReference>
<feature type="domain" description="Response regulatory" evidence="8">
    <location>
        <begin position="529"/>
        <end position="643"/>
    </location>
</feature>
<evidence type="ECO:0000313" key="10">
    <source>
        <dbReference type="Proteomes" id="UP000500961"/>
    </source>
</evidence>
<evidence type="ECO:0000256" key="1">
    <source>
        <dbReference type="ARBA" id="ARBA00000085"/>
    </source>
</evidence>
<dbReference type="AlphaFoldDB" id="A0A7D3XDJ7"/>
<gene>
    <name evidence="9" type="ORF">FHG85_05155</name>
</gene>
<sequence length="643" mass="72798">MKNYPNKIDIADYPGYMLLINKNGTILSYSPSVVILANKKITTESKLDDLFPNLKLALSNKEKTSLFSHSHKNKEFILKATVKPVEPDFFLVKIDDVTKLVKLEKVNQILIKLSSAEVESSSPETFYKQMQAELNKLFDAQNIYLVLFDKSGQQLNLAYLSDTHQISASYPRGNTFALWVAHRGKGVILDKQQITSIKRKHKLNFFGPEALCWMAVPLKTKNETIGVLAVQNYRNVNAYNQNDLEVLEFVSKLITQLIVQREREFELQLAKKKAEESDRLKSAFLANMSHEIRTPLNAIIGFSELLTRENISSEKKKVYADYLTSNGQLLLTLIDDIIELSKIEAGIYSIRRQAVNIGELFTELHQYAINEKKRQRKDISIIRNIDFNTNITHILADSERLRQVMLNLINNAVKFTNKGSITIGYSTPNNATIEFFVRDTGIGIPKHLHDAIFERFRQVDDSPRRNFSGAGLGLAISKRLVELMGGKIRVESEPEKGSTFYFTIPLILPNVEQLPTNKNADTNKTANRTILVVEDNEANLTYLNDVLSFLNAKCISATSFNTAIKLSQKEHFDAALIDIQLPDDDGLKLIAELKKTYPNIPIIVQSAFTLNEYKERAMEAGASAYLTKPIAAKELLNELNKLF</sequence>
<dbReference type="KEGG" id="ttz:FHG85_05155"/>
<evidence type="ECO:0000256" key="3">
    <source>
        <dbReference type="ARBA" id="ARBA00022553"/>
    </source>
</evidence>
<dbReference type="PANTHER" id="PTHR43047:SF72">
    <property type="entry name" value="OSMOSENSING HISTIDINE PROTEIN KINASE SLN1"/>
    <property type="match status" value="1"/>
</dbReference>
<evidence type="ECO:0000256" key="4">
    <source>
        <dbReference type="ARBA" id="ARBA00022679"/>
    </source>
</evidence>
<evidence type="ECO:0000259" key="8">
    <source>
        <dbReference type="PROSITE" id="PS50110"/>
    </source>
</evidence>
<dbReference type="CDD" id="cd00082">
    <property type="entry name" value="HisKA"/>
    <property type="match status" value="1"/>
</dbReference>
<dbReference type="EC" id="2.7.13.3" evidence="2"/>
<dbReference type="SUPFAM" id="SSF55781">
    <property type="entry name" value="GAF domain-like"/>
    <property type="match status" value="1"/>
</dbReference>
<dbReference type="SUPFAM" id="SSF47384">
    <property type="entry name" value="Homodimeric domain of signal transducing histidine kinase"/>
    <property type="match status" value="1"/>
</dbReference>
<dbReference type="SMART" id="SM00448">
    <property type="entry name" value="REC"/>
    <property type="match status" value="1"/>
</dbReference>
<dbReference type="InterPro" id="IPR004358">
    <property type="entry name" value="Sig_transdc_His_kin-like_C"/>
</dbReference>
<dbReference type="GO" id="GO:0005886">
    <property type="term" value="C:plasma membrane"/>
    <property type="evidence" value="ECO:0007669"/>
    <property type="project" value="TreeGrafter"/>
</dbReference>
<dbReference type="SUPFAM" id="SSF55874">
    <property type="entry name" value="ATPase domain of HSP90 chaperone/DNA topoisomerase II/histidine kinase"/>
    <property type="match status" value="1"/>
</dbReference>
<dbReference type="Gene3D" id="1.10.287.130">
    <property type="match status" value="1"/>
</dbReference>
<dbReference type="CDD" id="cd00156">
    <property type="entry name" value="REC"/>
    <property type="match status" value="1"/>
</dbReference>
<reference evidence="9 10" key="1">
    <citation type="submission" date="2019-07" db="EMBL/GenBank/DDBJ databases">
        <title>Thalassofilum flectens gen. nov., sp. nov., a novel moderate thermophilic anaerobe from a shallow sea hot spring in Kunashir Island (Russia), representing a new family in the order Bacteroidales, and proposal of Thalassofilacea fam. nov.</title>
        <authorList>
            <person name="Kochetkova T.V."/>
            <person name="Podosokorskaya O.A."/>
            <person name="Novikov A."/>
            <person name="Elcheninov A.G."/>
            <person name="Toshchakov S.V."/>
            <person name="Kublanov I.V."/>
        </authorList>
    </citation>
    <scope>NUCLEOTIDE SEQUENCE [LARGE SCALE GENOMIC DNA]</scope>
    <source>
        <strain evidence="9 10">38-H</strain>
    </source>
</reference>
<keyword evidence="4" id="KW-0808">Transferase</keyword>
<evidence type="ECO:0000256" key="5">
    <source>
        <dbReference type="ARBA" id="ARBA00022777"/>
    </source>
</evidence>
<protein>
    <recommendedName>
        <fullName evidence="2">histidine kinase</fullName>
        <ecNumber evidence="2">2.7.13.3</ecNumber>
    </recommendedName>
</protein>
<dbReference type="PRINTS" id="PR00344">
    <property type="entry name" value="BCTRLSENSOR"/>
</dbReference>
<evidence type="ECO:0000256" key="6">
    <source>
        <dbReference type="PROSITE-ProRule" id="PRU00169"/>
    </source>
</evidence>
<dbReference type="PANTHER" id="PTHR43047">
    <property type="entry name" value="TWO-COMPONENT HISTIDINE PROTEIN KINASE"/>
    <property type="match status" value="1"/>
</dbReference>
<accession>A0A7D3XDJ7</accession>
<evidence type="ECO:0000313" key="9">
    <source>
        <dbReference type="EMBL" id="QKG79672.1"/>
    </source>
</evidence>
<dbReference type="InterPro" id="IPR001789">
    <property type="entry name" value="Sig_transdc_resp-reg_receiver"/>
</dbReference>
<dbReference type="SMART" id="SM00388">
    <property type="entry name" value="HisKA"/>
    <property type="match status" value="1"/>
</dbReference>
<dbReference type="Pfam" id="PF00512">
    <property type="entry name" value="HisKA"/>
    <property type="match status" value="1"/>
</dbReference>
<dbReference type="Proteomes" id="UP000500961">
    <property type="component" value="Chromosome"/>
</dbReference>
<dbReference type="Gene3D" id="3.30.450.40">
    <property type="match status" value="1"/>
</dbReference>
<dbReference type="RefSeq" id="WP_173073662.1">
    <property type="nucleotide sequence ID" value="NZ_CP041345.1"/>
</dbReference>
<dbReference type="Gene3D" id="3.40.50.2300">
    <property type="match status" value="1"/>
</dbReference>
<dbReference type="GO" id="GO:0000155">
    <property type="term" value="F:phosphorelay sensor kinase activity"/>
    <property type="evidence" value="ECO:0007669"/>
    <property type="project" value="InterPro"/>
</dbReference>
<dbReference type="EMBL" id="CP041345">
    <property type="protein sequence ID" value="QKG79672.1"/>
    <property type="molecule type" value="Genomic_DNA"/>
</dbReference>
<dbReference type="InterPro" id="IPR029016">
    <property type="entry name" value="GAF-like_dom_sf"/>
</dbReference>
<dbReference type="PROSITE" id="PS50110">
    <property type="entry name" value="RESPONSE_REGULATORY"/>
    <property type="match status" value="1"/>
</dbReference>
<evidence type="ECO:0000256" key="2">
    <source>
        <dbReference type="ARBA" id="ARBA00012438"/>
    </source>
</evidence>
<feature type="domain" description="Histidine kinase" evidence="7">
    <location>
        <begin position="287"/>
        <end position="508"/>
    </location>
</feature>
<comment type="catalytic activity">
    <reaction evidence="1">
        <text>ATP + protein L-histidine = ADP + protein N-phospho-L-histidine.</text>
        <dbReference type="EC" id="2.7.13.3"/>
    </reaction>
</comment>
<keyword evidence="5" id="KW-0418">Kinase</keyword>
<keyword evidence="10" id="KW-1185">Reference proteome</keyword>
<feature type="modified residue" description="4-aspartylphosphate" evidence="6">
    <location>
        <position position="578"/>
    </location>
</feature>
<dbReference type="Pfam" id="PF02518">
    <property type="entry name" value="HATPase_c"/>
    <property type="match status" value="1"/>
</dbReference>
<dbReference type="InterPro" id="IPR003594">
    <property type="entry name" value="HATPase_dom"/>
</dbReference>
<dbReference type="InterPro" id="IPR011006">
    <property type="entry name" value="CheY-like_superfamily"/>
</dbReference>
<dbReference type="InterPro" id="IPR036097">
    <property type="entry name" value="HisK_dim/P_sf"/>
</dbReference>
<dbReference type="FunFam" id="3.30.565.10:FF:000010">
    <property type="entry name" value="Sensor histidine kinase RcsC"/>
    <property type="match status" value="1"/>
</dbReference>
<dbReference type="GO" id="GO:0009927">
    <property type="term" value="F:histidine phosphotransfer kinase activity"/>
    <property type="evidence" value="ECO:0007669"/>
    <property type="project" value="TreeGrafter"/>
</dbReference>
<proteinExistence type="predicted"/>
<dbReference type="InterPro" id="IPR036890">
    <property type="entry name" value="HATPase_C_sf"/>
</dbReference>
<dbReference type="Pfam" id="PF00072">
    <property type="entry name" value="Response_reg"/>
    <property type="match status" value="1"/>
</dbReference>